<gene>
    <name evidence="17" type="primary">DNAH10</name>
    <name evidence="17" type="ORF">BLAG_LOCUS2398</name>
</gene>
<dbReference type="GO" id="GO:0008017">
    <property type="term" value="F:microtubule binding"/>
    <property type="evidence" value="ECO:0007669"/>
    <property type="project" value="UniProtKB-ARBA"/>
</dbReference>
<dbReference type="InterPro" id="IPR027417">
    <property type="entry name" value="P-loop_NTPase"/>
</dbReference>
<sequence length="4854" mass="556729">MALDDVRLEWMRDKVYAGLDIEDTEIFEELLNREDGEYERKILKFLNESPESGTPTAILFYCQIQEEEEEVEVECEPEVPDIPVDDGAAGSDDDKRSGDGEAEGEGGGSRAEGDAGADPGATTPAAPDGDAELPAAERATTAEGEEGGGEEGQEGASSATPEVEMPKSRQTKIIIQTVMRSYLFVCMDHLPEELADQDCVFFLRNVLGTVDCPNDIDEANEMLPKQFEFGILNGHSLVMLEHIISQVYTPLLAYNTHRNGGPQANGASVPPSRGAATPRAPPEDHSQEEGEFNIKESQTRALLRDEFLINMQKFTGHISRTIGQIEGEVRLEIPELNLEGSEVDLAKDAALVEEIENATSSWERQIHQALEYQQKKTPQGNGPLAEIDFWRERNAALSALHEQLKIPVVKKMLTILTKADSPFVQSFESERADLTKFFVEAKDNVRFLSTLERHFKNLTHGTGFNVVLDTIPSLMNALRMVWIISRHYNRDERMVPLMERIAWELAERVARVINIRTIFKEKTEQVKSRTSEAKKTLELWKECYFDVRAKIEASGRDSRWEFDRKKLFERTDYMASICQDIYDIAQVLEEFYNIFGPELKAVTGDPKRIEDVLKRVDGLVEPVEEVSFDPFGLRHQNQWKGVMDWFNREVLAIEGEAKHFIDESFKTLRSAEGAFDLLLKFKHIRTRDAINTQLMRKFNDILLQFGKEVDTMNSIYQQHRDDPPLSKNQPPVAGAIMWERSLFHRMKHVIIRFQALDEMLATDQGKQARMRYLTVAKEMKVFEDEKYAAWREQVEQVLPGFLKKNLLAKPQQTEEEAQGKEETPAAGEEAKKVKYVVDFAPELSEIITETKYMEQLGFPIPETARNVALQEDKYIRYVDGLRHMLNRYHTLLGSLDEAETQLLDEHIRELRRVLRPGYKRLNWNSLGINDYVSRVQQAMGKFESLVNQIQKNARDINARLAMVENSNLFKIPPPKVGETLPGAKEFFEYIERERSKDYELLARKYRAIGPLLTKMEGLVVHTNTGKSPKLHSYYSYWEKRVYTSLTTLVKRNLLWFCRAITSPKPLFQIDAMLSAPEIVLTPNPNEIYKLCMNCVRDAVEGSKLFVRWMHGTCIETPPQHAEGEDEPIVFSFFTDIAADSGVIDLVVTASQNVQKTLMALNKYLSRWKRYRPLWKLDKGIMMEKFAAKKPSCVAYDEKLQFYTKIAHEVSEQPLVKDEDCIRLQLTPLASTVQDHAKAWVTSLGKLLNDSAKEELFTLKTELEGQTSDLKKVPDTLEDLKFVLGVIANIKDISLDVEMRFVDLQERYRTLGMYKIEVRYRTLGMYKIEVRYRTLGMYKIEVRYRTLGMYKIEVRYRTLGMYKIEVRYRTLGMYKIEVRYQTLGMYKIEVRYRTLGMYKIEVRYRTLGMYKIEVRYQTLGMYKIKVRYQTLGMYKIEVRYQTLGMYKIEVRYRTLGMYKIEVRYCTLGMYKIEVRYYTLGMYKIEVRYRTLGMYKIEVRYRTLGMYKIEVRYQTLGMYKIEVTEEEIELVKDMPQIWGDLFMDSKFVDARLGPVKKKFTEITLQQIQEFDKDLNTFGETFHAEGPGAVGTDLDKGVEILEKYQKELAKYERERQELANAERLFDLPITMYPLLQQVQKEMKGLEMIYSLYKQQQAAREEWSQTLWANLNVNQLVEGIEGFIKQLKKMPKDVKSLPVAHHLDAKMREFSASIPLFVDLKHEALRERHWKELMEKTGKSFDMNPETFTLENLFAMDLHNYAETIADIVTSASKELSIEKGIKEVEETWASMKFTVHKYIKGTSDRGFILGSVDDIMQMLDDNAMNLQSMSASRFVGPFLNTVQNWEKGLSLISEVVEVWMVVQRKWMYLESIFLAGDIRSQLPEEAKKFDAIDKMFKKIMNETAKSPIIKSTCHAPNRLSDLQNLSDGLEKCQKSLNDYLDSKRNAFPRFFFISDEELLSILGSSDPNCVQEHMIKMYDNISALRFQEGSNGETLATAMISAEGEVMEFRTHVAAEGRVEDWMTAVLQEMRSTNRLISKEAIFKYCEDGMPRVEWMTLYQGMVVLAGNQVWWTWEVEDTFMKVRKGDKNAMKNYAKRMHKQIDNLVVKVRSELSKNDRAKFNSVLIIDVHARDIIDIYVRDSIMDIREFEWESQLRFYWDKPVDELMVRQCTGTFGYGYEYMGLNGRLVITPLTDRIYLTLTQALSMYLGGAPAGPAGTGKTETTKDLAKALGLLCVVTNCGEGMDFKAVGKIFSGLAQCGAWGCFDEFNRIDVSVLSVISSQIKTIQNALIHKLKRFQFEGSEIAMDDRMGIFITMNPGYAGRTELPESVKALFRPVVVIVPDLQQICEIMLFSEGFLLAKVLAKKMTVLYKLAKEQLSKQHHYDFGLRALKSVLVMAGELKRGSPDLDEDVVLMRALRDMNLPKFVFEDVPLFLGLIGDLFPGLDCPRVRYPSFNDAVEQSLEDNGYILLPQQADKVVQMYETMLTRHTTMIVGPTGGGKSVVINTLAHAQTRLGLNTKLYVMNPKACTVIEMYGILDPITRDWTDGMLSNIFREINKPLQGEKQERRYILYDGDVDALWVENMNSVMDDNKLLTLANGERIRLQKHCAMLFEVGDLQYASPATVSRCGMVYVDPKNLGYQPFWDKWANARPNKAERDDLNRLFEKYVPPAIDMVIEGIVDGRQGEKLKCIVPLTNLNLVVQLSNMLNAILVKEVSDSMILEAYFLQCLYWSIGGGLLEDGRVKFDQFIKGLSQMTTVTDEPGKYAGIGEIPGAQPTLYEYFFDDVQNRWIPWSELVPKYVHDPERKFNEILVPTIDTVRSTWLVQLMVNIKRPVVLVGETGTSKTATIQDFLRSVDKETHLLLTMNFSSRTTSMDVQRNLEANVEKRTKDTYGPPPGKRLLCFIDDMNMPQVDTYGTQQPIALLKLLLERGGMYDRGKELNYKILKDLGYLAAMGKAGGGRNEVDPRFVSLFTVFNMTFPSDESLHHIYSSILQGHLKPFNDEIRGLANGLTSSTLTLYQNIVRDLPPTPSKFHYIFNLRDLSRTYQGLCLTTPDRFQTAAQFIRCWRNETTRVFNDRLINDTDKELVVGIMKNILEENYRQHVESVQRDPCLFGDFRTALEEAEPRVYEDIQDYDAAKALFQEILEEYNDNYTPMNLVLFDDALEHLTRIHRVIRMDQGHALLVGVGGSGKQSLTKLASFTAGCDIFEITLSRGYDETNFRDDLKILYGKLGVENKKTVFLFTDAHVAQEGFLELINNMLTSGMVPALYPDDEKDAIIQQMRDEAAKVGFGPAREAIWQYFVGKCSNNLHIVLAMSPVGDTLRTRCRNFPGLVNNTTIDWFMPWPEQALYAVANVFVGENQMVPDQHQEQVVSHLVYVHQSVVDYSRLFQQKLRRINYVTPKNYLDFITSYTKLLQEKDQYILSQCKRLEGGMAKLAEASVQLNELNEKLAVQKVAVTEKTAACEALLEEISSSSTEATEKKKFAESTAVKLDEQNKVIAVEKKDAEDSLAEAMPALEAARLALQDLEKSDVTEIRSFAKPPKAVQTVCECIVVMRGIKEVSWKSAKGMMSEPNFLKSLMEMDVDAITQGQSKTVKGFVKSMAVSIEEMTAISKAGAGMLKFVEAVMGYCDVAREIKPKREKVARLERNYHQSKRELEKIQKEVAGLEDMLAKLSQKYEEAMREKRELQEEAEIMERRLIAADKLISGLGSENVRWRRDLEDLKEQRVRLLGDCLLASAFLSYLGAFSWDFRQDLLFKEWETDVVNKNIPLSQPFKLDALLTNDVEVSKWTSEGLPPDELSIQNGILTTNASRFPMCIDPQQQALSWIRKKEEKNNLKVSSFNDPDFLKQLELAIKYGFPFLFKDVDEYIDPVIDNVLEKNIKGAQGRQFIVLGDKEVDYDPSFRLYLNTKLSNPRYSPAVFGKAMVINYTVTLKGLEDQLLSVIVGFERKELEEQRERLIQETSDNKRLLKDLEDSLLRELATSTGNMLDNVELVQTLEETKSKASEVTEKLKLAEKTSIDINKLRDGYRPAARRGAILYFVLSEMAIINTMYQYSLASYLEVFDFSLRKSLPDSILVKRLKNIMDTLTHNVYNYGCTGLFEKHKLLFSFQICIKLQQNEDRCPQEELDFFIKGNLSLEKSKRRRPFDWIPEQGWEDIIRLTESFNEAFGTLADDIERNERVWKEWYDLDAPEASPYPMKYKDTLTDFQRLMLLRCFRVDRVYRAVTDFVTDKMGEKYVTPPVVSFEAIFEQSTPLSPIVFILSPGSDPAGDLFKLAERSGFGGNRLKYLAMGQGQEKLALQLLETSIARGHWLMLQNCHLLVRWLKDLEKALERITKPHPDFRLWLTTDPTPEFPIGILQRSLKVVTEPPNGLKLNLRNTYHKITATALGDCPHEYFPALVYVLAFFHAVVQERRKYGKVGWNIPYDFNESDFQVCMSILHTYLRKACEQGDQKVPWASLKYLIGEVMYGGRAIDNFDRRILSTYMDEYLGDFIFDTFQPFHFYFSEEVDYKIPELGPRDNYVEEIESLPLANTPEVFGLHTNAEIGYYTQAAKDMWTNMVDLQPQTGGSSTGISRDDYISNIASDIQKKLPAIFELDKLKKKYGVEISPTTVVLMQELERFNKLISVMGKTLAELQRALKGEVGMSNVLDEVSRSLFNGQIPSVWRKLAPDTLKSLGNWMMHFQGRFDQYTAWVNEAEPAVMWLSGLHIPESYLTALVQATCRKNGWPLDRSTLYTNVTKFPNASDVTETAHQGCFVSGLYLEGAAWDMENSCLIRQPPKVLLQPLPILKVIPIEAHRLKLQNTFRTPVYTTSQRRNAMGVGLVFEADLATTEHSSHWVLQGVCLILNSD</sequence>
<dbReference type="InterPro" id="IPR024743">
    <property type="entry name" value="Dynein_HC_stalk"/>
</dbReference>
<dbReference type="InterPro" id="IPR042219">
    <property type="entry name" value="AAA_lid_11_sf"/>
</dbReference>
<dbReference type="FunFam" id="1.20.140.100:FF:000013">
    <property type="entry name" value="Dynein heavy chain 10, axonemal"/>
    <property type="match status" value="1"/>
</dbReference>
<dbReference type="Pfam" id="PF17857">
    <property type="entry name" value="AAA_lid_1"/>
    <property type="match status" value="1"/>
</dbReference>
<dbReference type="InterPro" id="IPR041658">
    <property type="entry name" value="AAA_lid_11"/>
</dbReference>
<evidence type="ECO:0000313" key="17">
    <source>
        <dbReference type="EMBL" id="CAH1233745.1"/>
    </source>
</evidence>
<evidence type="ECO:0000256" key="6">
    <source>
        <dbReference type="ARBA" id="ARBA00022741"/>
    </source>
</evidence>
<dbReference type="Gene3D" id="1.10.8.720">
    <property type="entry name" value="Region D6 of dynein motor"/>
    <property type="match status" value="1"/>
</dbReference>
<comment type="similarity">
    <text evidence="2">Belongs to the dynein heavy chain family.</text>
</comment>
<reference evidence="17" key="1">
    <citation type="submission" date="2022-01" db="EMBL/GenBank/DDBJ databases">
        <authorList>
            <person name="Braso-Vives M."/>
        </authorList>
    </citation>
    <scope>NUCLEOTIDE SEQUENCE</scope>
</reference>
<dbReference type="FunFam" id="1.20.920.20:FF:000008">
    <property type="entry name" value="Dynein heavy chain 10, axonemal"/>
    <property type="match status" value="1"/>
</dbReference>
<keyword evidence="12" id="KW-0206">Cytoskeleton</keyword>
<dbReference type="GO" id="GO:0007018">
    <property type="term" value="P:microtubule-based movement"/>
    <property type="evidence" value="ECO:0007669"/>
    <property type="project" value="InterPro"/>
</dbReference>
<dbReference type="Gene3D" id="1.10.8.710">
    <property type="match status" value="1"/>
</dbReference>
<dbReference type="Gene3D" id="1.20.920.30">
    <property type="match status" value="1"/>
</dbReference>
<dbReference type="Gene3D" id="6.10.140.1060">
    <property type="match status" value="1"/>
</dbReference>
<evidence type="ECO:0000256" key="5">
    <source>
        <dbReference type="ARBA" id="ARBA00022737"/>
    </source>
</evidence>
<dbReference type="GO" id="GO:0097729">
    <property type="term" value="C:9+2 motile cilium"/>
    <property type="evidence" value="ECO:0007669"/>
    <property type="project" value="UniProtKB-ARBA"/>
</dbReference>
<dbReference type="Pfam" id="PF08393">
    <property type="entry name" value="DHC_N2"/>
    <property type="match status" value="1"/>
</dbReference>
<dbReference type="InterPro" id="IPR004273">
    <property type="entry name" value="Dynein_heavy_D6_P-loop"/>
</dbReference>
<dbReference type="FunFam" id="1.10.472.130:FF:000010">
    <property type="entry name" value="Dynein axonemal heavy chain 10"/>
    <property type="match status" value="1"/>
</dbReference>
<comment type="subcellular location">
    <subcellularLocation>
        <location evidence="1">Cytoplasm</location>
        <location evidence="1">Cytoskeleton</location>
        <location evidence="1">Cilium axoneme</location>
    </subcellularLocation>
</comment>
<dbReference type="Pfam" id="PF18199">
    <property type="entry name" value="Dynein_C"/>
    <property type="match status" value="1"/>
</dbReference>
<dbReference type="InterPro" id="IPR042222">
    <property type="entry name" value="Dynein_2_N"/>
</dbReference>
<keyword evidence="18" id="KW-1185">Reference proteome</keyword>
<dbReference type="GO" id="GO:0005858">
    <property type="term" value="C:axonemal dynein complex"/>
    <property type="evidence" value="ECO:0007669"/>
    <property type="project" value="UniProtKB-ARBA"/>
</dbReference>
<dbReference type="Gene3D" id="1.20.140.100">
    <property type="entry name" value="Dynein heavy chain, N-terminal domain 2"/>
    <property type="match status" value="1"/>
</dbReference>
<dbReference type="Gene3D" id="1.20.58.1120">
    <property type="match status" value="1"/>
</dbReference>
<evidence type="ECO:0000256" key="11">
    <source>
        <dbReference type="ARBA" id="ARBA00023175"/>
    </source>
</evidence>
<dbReference type="FunFam" id="3.40.50.300:FF:000153">
    <property type="entry name" value="Dynein axonemal heavy chain 1"/>
    <property type="match status" value="1"/>
</dbReference>
<dbReference type="Pfam" id="PF12777">
    <property type="entry name" value="MT"/>
    <property type="match status" value="1"/>
</dbReference>
<dbReference type="FunFam" id="3.40.50.300:FF:001855">
    <property type="entry name" value="Dynein axonemal heavy chain 10"/>
    <property type="match status" value="1"/>
</dbReference>
<dbReference type="OrthoDB" id="10251809at2759"/>
<feature type="domain" description="AAA+ ATPase" evidence="16">
    <location>
        <begin position="3178"/>
        <end position="3335"/>
    </location>
</feature>
<dbReference type="FunFam" id="1.20.58.1120:FF:000008">
    <property type="entry name" value="Dynein heavy chain 10, axonemal"/>
    <property type="match status" value="1"/>
</dbReference>
<feature type="region of interest" description="Disordered" evidence="15">
    <location>
        <begin position="72"/>
        <end position="168"/>
    </location>
</feature>
<dbReference type="Gene3D" id="1.20.920.20">
    <property type="match status" value="1"/>
</dbReference>
<dbReference type="SMART" id="SM00382">
    <property type="entry name" value="AAA"/>
    <property type="match status" value="4"/>
</dbReference>
<keyword evidence="11" id="KW-0505">Motor protein</keyword>
<dbReference type="SUPFAM" id="SSF52540">
    <property type="entry name" value="P-loop containing nucleoside triphosphate hydrolases"/>
    <property type="match status" value="4"/>
</dbReference>
<dbReference type="Pfam" id="PF12774">
    <property type="entry name" value="AAA_6"/>
    <property type="match status" value="1"/>
</dbReference>
<dbReference type="GO" id="GO:0008569">
    <property type="term" value="F:minus-end-directed microtubule motor activity"/>
    <property type="evidence" value="ECO:0007669"/>
    <property type="project" value="InterPro"/>
</dbReference>
<dbReference type="Proteomes" id="UP000838412">
    <property type="component" value="Chromosome 1"/>
</dbReference>
<dbReference type="InterPro" id="IPR041589">
    <property type="entry name" value="DNAH3_AAA_lid_1"/>
</dbReference>
<feature type="coiled-coil region" evidence="14">
    <location>
        <begin position="3951"/>
        <end position="4020"/>
    </location>
</feature>
<dbReference type="FunFam" id="1.10.287.2620:FF:000002">
    <property type="entry name" value="Dynein heavy chain 2, axonemal"/>
    <property type="match status" value="1"/>
</dbReference>
<feature type="coiled-coil region" evidence="14">
    <location>
        <begin position="3430"/>
        <end position="3457"/>
    </location>
</feature>
<keyword evidence="3" id="KW-0963">Cytoplasm</keyword>
<keyword evidence="13" id="KW-0966">Cell projection</keyword>
<evidence type="ECO:0000256" key="7">
    <source>
        <dbReference type="ARBA" id="ARBA00022840"/>
    </source>
</evidence>
<protein>
    <submittedName>
        <fullName evidence="17">DNAH10 protein</fullName>
    </submittedName>
</protein>
<evidence type="ECO:0000256" key="1">
    <source>
        <dbReference type="ARBA" id="ARBA00004430"/>
    </source>
</evidence>
<dbReference type="InterPro" id="IPR043157">
    <property type="entry name" value="Dynein_AAA1S"/>
</dbReference>
<dbReference type="Pfam" id="PF12775">
    <property type="entry name" value="AAA_7"/>
    <property type="match status" value="1"/>
</dbReference>
<dbReference type="InterPro" id="IPR042228">
    <property type="entry name" value="Dynein_linker_3"/>
</dbReference>
<evidence type="ECO:0000256" key="2">
    <source>
        <dbReference type="ARBA" id="ARBA00008887"/>
    </source>
</evidence>
<dbReference type="Gene3D" id="3.20.180.20">
    <property type="entry name" value="Dynein heavy chain, N-terminal domain 2"/>
    <property type="match status" value="1"/>
</dbReference>
<dbReference type="Gene3D" id="1.10.8.1220">
    <property type="match status" value="1"/>
</dbReference>
<dbReference type="Gene3D" id="1.10.472.130">
    <property type="match status" value="1"/>
</dbReference>
<keyword evidence="5" id="KW-0677">Repeat</keyword>
<dbReference type="Gene3D" id="3.40.50.300">
    <property type="entry name" value="P-loop containing nucleotide triphosphate hydrolases"/>
    <property type="match status" value="5"/>
</dbReference>
<organism evidence="17 18">
    <name type="scientific">Branchiostoma lanceolatum</name>
    <name type="common">Common lancelet</name>
    <name type="synonym">Amphioxus lanceolatum</name>
    <dbReference type="NCBI Taxonomy" id="7740"/>
    <lineage>
        <taxon>Eukaryota</taxon>
        <taxon>Metazoa</taxon>
        <taxon>Chordata</taxon>
        <taxon>Cephalochordata</taxon>
        <taxon>Leptocardii</taxon>
        <taxon>Amphioxiformes</taxon>
        <taxon>Branchiostomatidae</taxon>
        <taxon>Branchiostoma</taxon>
    </lineage>
</organism>
<dbReference type="Pfam" id="PF17852">
    <property type="entry name" value="Dynein_AAA_lid"/>
    <property type="match status" value="1"/>
</dbReference>
<dbReference type="GO" id="GO:0051959">
    <property type="term" value="F:dynein light intermediate chain binding"/>
    <property type="evidence" value="ECO:0007669"/>
    <property type="project" value="InterPro"/>
</dbReference>
<dbReference type="FunFam" id="3.40.50.300:FF:000063">
    <property type="entry name" value="dynein heavy chain 6, axonemal"/>
    <property type="match status" value="1"/>
</dbReference>
<dbReference type="Pfam" id="PF12781">
    <property type="entry name" value="AAA_9"/>
    <property type="match status" value="1"/>
</dbReference>
<dbReference type="FunFam" id="1.10.8.720:FF:000005">
    <property type="entry name" value="Dynein axonemal heavy chain 10"/>
    <property type="match status" value="1"/>
</dbReference>
<dbReference type="FunFam" id="1.20.1270.280:FF:000005">
    <property type="entry name" value="Dynein axonemal heavy chain 10"/>
    <property type="match status" value="1"/>
</dbReference>
<keyword evidence="8" id="KW-0243">Dynein</keyword>
<keyword evidence="9 14" id="KW-0175">Coiled coil</keyword>
<feature type="compositionally biased region" description="Acidic residues" evidence="15">
    <location>
        <begin position="143"/>
        <end position="153"/>
    </location>
</feature>
<evidence type="ECO:0000256" key="13">
    <source>
        <dbReference type="ARBA" id="ARBA00023273"/>
    </source>
</evidence>
<evidence type="ECO:0000256" key="4">
    <source>
        <dbReference type="ARBA" id="ARBA00022701"/>
    </source>
</evidence>
<dbReference type="InterPro" id="IPR013602">
    <property type="entry name" value="Dynein_heavy_linker"/>
</dbReference>
<dbReference type="GO" id="GO:0005874">
    <property type="term" value="C:microtubule"/>
    <property type="evidence" value="ECO:0007669"/>
    <property type="project" value="UniProtKB-KW"/>
</dbReference>
<feature type="coiled-coil region" evidence="14">
    <location>
        <begin position="3644"/>
        <end position="3734"/>
    </location>
</feature>
<accession>A0A8J9WEF2</accession>
<dbReference type="InterPro" id="IPR041228">
    <property type="entry name" value="Dynein_C"/>
</dbReference>
<feature type="domain" description="AAA+ ATPase" evidence="16">
    <location>
        <begin position="2830"/>
        <end position="3003"/>
    </location>
</feature>
<keyword evidence="4" id="KW-0493">Microtubule</keyword>
<evidence type="ECO:0000256" key="12">
    <source>
        <dbReference type="ARBA" id="ARBA00023212"/>
    </source>
</evidence>
<dbReference type="Pfam" id="PF08385">
    <property type="entry name" value="DHC_N1"/>
    <property type="match status" value="1"/>
</dbReference>
<evidence type="ECO:0000259" key="16">
    <source>
        <dbReference type="SMART" id="SM00382"/>
    </source>
</evidence>
<evidence type="ECO:0000256" key="10">
    <source>
        <dbReference type="ARBA" id="ARBA00023069"/>
    </source>
</evidence>
<evidence type="ECO:0000256" key="9">
    <source>
        <dbReference type="ARBA" id="ARBA00023054"/>
    </source>
</evidence>
<keyword evidence="7" id="KW-0067">ATP-binding</keyword>
<proteinExistence type="inferred from homology"/>
<dbReference type="FunFam" id="3.40.50.300:FF:002141">
    <property type="entry name" value="Dynein heavy chain"/>
    <property type="match status" value="1"/>
</dbReference>
<dbReference type="FunFam" id="3.40.50.300:FF:000049">
    <property type="entry name" value="Dynein, axonemal, heavy chain 5"/>
    <property type="match status" value="1"/>
</dbReference>
<dbReference type="InterPro" id="IPR024317">
    <property type="entry name" value="Dynein_heavy_chain_D4_dom"/>
</dbReference>
<dbReference type="GO" id="GO:0005524">
    <property type="term" value="F:ATP binding"/>
    <property type="evidence" value="ECO:0007669"/>
    <property type="project" value="UniProtKB-KW"/>
</dbReference>
<dbReference type="Gene3D" id="1.10.287.2620">
    <property type="match status" value="1"/>
</dbReference>
<evidence type="ECO:0000256" key="14">
    <source>
        <dbReference type="SAM" id="Coils"/>
    </source>
</evidence>
<dbReference type="InterPro" id="IPR043160">
    <property type="entry name" value="Dynein_C_barrel"/>
</dbReference>
<evidence type="ECO:0000256" key="8">
    <source>
        <dbReference type="ARBA" id="ARBA00023017"/>
    </source>
</evidence>
<evidence type="ECO:0000256" key="3">
    <source>
        <dbReference type="ARBA" id="ARBA00022490"/>
    </source>
</evidence>
<dbReference type="InterPro" id="IPR035699">
    <property type="entry name" value="AAA_6"/>
</dbReference>
<dbReference type="FunFam" id="3.20.180.20:FF:000001">
    <property type="entry name" value="Dynein axonemal heavy chain 5"/>
    <property type="match status" value="1"/>
</dbReference>
<dbReference type="PANTHER" id="PTHR22878:SF63">
    <property type="entry name" value="DYNEIN AXONEMAL HEAVY CHAIN 10"/>
    <property type="match status" value="1"/>
</dbReference>
<feature type="domain" description="AAA+ ATPase" evidence="16">
    <location>
        <begin position="2485"/>
        <end position="2623"/>
    </location>
</feature>
<feature type="coiled-coil region" evidence="14">
    <location>
        <begin position="1591"/>
        <end position="1652"/>
    </location>
</feature>
<dbReference type="EMBL" id="OV696686">
    <property type="protein sequence ID" value="CAH1233745.1"/>
    <property type="molecule type" value="Genomic_DNA"/>
</dbReference>
<dbReference type="Pfam" id="PF03028">
    <property type="entry name" value="Dynein_heavy"/>
    <property type="match status" value="1"/>
</dbReference>
<dbReference type="PANTHER" id="PTHR22878">
    <property type="entry name" value="DYNEIN HEAVY CHAIN 6, AXONEMAL-LIKE-RELATED"/>
    <property type="match status" value="1"/>
</dbReference>
<name>A0A8J9WEF2_BRALA</name>
<dbReference type="Pfam" id="PF12780">
    <property type="entry name" value="AAA_8"/>
    <property type="match status" value="1"/>
</dbReference>
<dbReference type="FunFam" id="1.10.8.710:FF:000002">
    <property type="entry name" value="dynein heavy chain 17, axonemal"/>
    <property type="match status" value="1"/>
</dbReference>
<dbReference type="Gene3D" id="3.10.490.20">
    <property type="match status" value="1"/>
</dbReference>
<dbReference type="Pfam" id="PF18198">
    <property type="entry name" value="AAA_lid_11"/>
    <property type="match status" value="1"/>
</dbReference>
<keyword evidence="10" id="KW-0969">Cilium</keyword>
<dbReference type="Gene3D" id="1.20.1270.280">
    <property type="match status" value="1"/>
</dbReference>
<dbReference type="InterPro" id="IPR041466">
    <property type="entry name" value="Dynein_AAA5_ext"/>
</dbReference>
<dbReference type="FunFam" id="3.10.490.20:FF:000006">
    <property type="entry name" value="Dynein axonemal heavy chain 10"/>
    <property type="match status" value="1"/>
</dbReference>
<dbReference type="InterPro" id="IPR026983">
    <property type="entry name" value="DHC"/>
</dbReference>
<dbReference type="FunFam" id="1.20.920.30:FF:000007">
    <property type="entry name" value="Dynein axonemal heavy chain 10"/>
    <property type="match status" value="1"/>
</dbReference>
<evidence type="ECO:0000256" key="15">
    <source>
        <dbReference type="SAM" id="MobiDB-lite"/>
    </source>
</evidence>
<dbReference type="FunFam" id="1.10.8.1220:FF:000001">
    <property type="entry name" value="Dynein axonemal heavy chain 5"/>
    <property type="match status" value="1"/>
</dbReference>
<feature type="compositionally biased region" description="Low complexity" evidence="15">
    <location>
        <begin position="114"/>
        <end position="128"/>
    </location>
</feature>
<dbReference type="InterPro" id="IPR003593">
    <property type="entry name" value="AAA+_ATPase"/>
</dbReference>
<keyword evidence="6" id="KW-0547">Nucleotide-binding</keyword>
<dbReference type="InterPro" id="IPR013594">
    <property type="entry name" value="Dynein_heavy_tail"/>
</dbReference>
<feature type="compositionally biased region" description="Basic and acidic residues" evidence="15">
    <location>
        <begin position="281"/>
        <end position="293"/>
    </location>
</feature>
<dbReference type="GO" id="GO:0045505">
    <property type="term" value="F:dynein intermediate chain binding"/>
    <property type="evidence" value="ECO:0007669"/>
    <property type="project" value="InterPro"/>
</dbReference>
<feature type="region of interest" description="Disordered" evidence="15">
    <location>
        <begin position="259"/>
        <end position="293"/>
    </location>
</feature>
<feature type="domain" description="AAA+ ATPase" evidence="16">
    <location>
        <begin position="2206"/>
        <end position="2342"/>
    </location>
</feature>
<dbReference type="InterPro" id="IPR035706">
    <property type="entry name" value="AAA_9"/>
</dbReference>
<evidence type="ECO:0000313" key="18">
    <source>
        <dbReference type="Proteomes" id="UP000838412"/>
    </source>
</evidence>